<protein>
    <submittedName>
        <fullName evidence="1">Uncharacterized protein</fullName>
    </submittedName>
</protein>
<organism evidence="1 2">
    <name type="scientific">Eubacterium ramulus ATCC 29099</name>
    <dbReference type="NCBI Taxonomy" id="1256908"/>
    <lineage>
        <taxon>Bacteria</taxon>
        <taxon>Bacillati</taxon>
        <taxon>Bacillota</taxon>
        <taxon>Clostridia</taxon>
        <taxon>Eubacteriales</taxon>
        <taxon>Eubacteriaceae</taxon>
        <taxon>Eubacterium</taxon>
    </lineage>
</organism>
<name>U2Q3Y3_EUBRA</name>
<dbReference type="Gene3D" id="1.10.246.150">
    <property type="match status" value="1"/>
</dbReference>
<dbReference type="PATRIC" id="fig|1256908.3.peg.433"/>
<dbReference type="GeneID" id="42787571"/>
<reference evidence="1 2" key="1">
    <citation type="submission" date="2013-06" db="EMBL/GenBank/DDBJ databases">
        <authorList>
            <person name="Weinstock G."/>
            <person name="Sodergren E."/>
            <person name="Lobos E.A."/>
            <person name="Fulton L."/>
            <person name="Fulton R."/>
            <person name="Courtney L."/>
            <person name="Fronick C."/>
            <person name="O'Laughlin M."/>
            <person name="Godfrey J."/>
            <person name="Wilson R.M."/>
            <person name="Miner T."/>
            <person name="Farmer C."/>
            <person name="Delehaunty K."/>
            <person name="Cordes M."/>
            <person name="Minx P."/>
            <person name="Tomlinson C."/>
            <person name="Chen J."/>
            <person name="Wollam A."/>
            <person name="Pepin K.H."/>
            <person name="Bhonagiri V."/>
            <person name="Zhang X."/>
            <person name="Warren W."/>
            <person name="Mitreva M."/>
            <person name="Mardis E.R."/>
            <person name="Wilson R.K."/>
        </authorList>
    </citation>
    <scope>NUCLEOTIDE SEQUENCE [LARGE SCALE GENOMIC DNA]</scope>
    <source>
        <strain evidence="1 2">ATCC 29099</strain>
    </source>
</reference>
<gene>
    <name evidence="1" type="ORF">HMPREF0373_00475</name>
</gene>
<dbReference type="eggNOG" id="ENOG5032XZ5">
    <property type="taxonomic scope" value="Bacteria"/>
</dbReference>
<evidence type="ECO:0000313" key="2">
    <source>
        <dbReference type="Proteomes" id="UP000016608"/>
    </source>
</evidence>
<accession>U2Q3Y3</accession>
<dbReference type="EMBL" id="AWVJ01000035">
    <property type="protein sequence ID" value="ERK51081.1"/>
    <property type="molecule type" value="Genomic_DNA"/>
</dbReference>
<evidence type="ECO:0000313" key="1">
    <source>
        <dbReference type="EMBL" id="ERK51081.1"/>
    </source>
</evidence>
<proteinExistence type="predicted"/>
<dbReference type="RefSeq" id="WP_021740217.1">
    <property type="nucleotide sequence ID" value="NZ_KI271174.1"/>
</dbReference>
<dbReference type="AlphaFoldDB" id="U2Q3Y3"/>
<dbReference type="HOGENOM" id="CLU_129746_0_0_9"/>
<comment type="caution">
    <text evidence="1">The sequence shown here is derived from an EMBL/GenBank/DDBJ whole genome shotgun (WGS) entry which is preliminary data.</text>
</comment>
<dbReference type="Proteomes" id="UP000016608">
    <property type="component" value="Unassembled WGS sequence"/>
</dbReference>
<dbReference type="InterPro" id="IPR053746">
    <property type="entry name" value="Viral_HT_Connector_Assembly"/>
</dbReference>
<keyword evidence="2" id="KW-1185">Reference proteome</keyword>
<sequence length="168" mass="19339">MIMSVEEFRIYVPTAENMDDGALKGKLQAVELLIRKYTNNNFQDRNRRFYTGIADGVFTKAYPYIKKGDTVQISESKLNNGLYLFSNNMELMDEEHCMVTKVVYPMDVKMGAANMLKWDLENRDKVGIQSETISRHAVTYFNMDGDNSTVGYPKSLVGFLKPYKKARF</sequence>